<organism evidence="9 10">
    <name type="scientific">Alteromonas aestuariivivens</name>
    <dbReference type="NCBI Taxonomy" id="1938339"/>
    <lineage>
        <taxon>Bacteria</taxon>
        <taxon>Pseudomonadati</taxon>
        <taxon>Pseudomonadota</taxon>
        <taxon>Gammaproteobacteria</taxon>
        <taxon>Alteromonadales</taxon>
        <taxon>Alteromonadaceae</taxon>
        <taxon>Alteromonas/Salinimonas group</taxon>
        <taxon>Alteromonas</taxon>
    </lineage>
</organism>
<name>A0A3D8MAF8_9ALTE</name>
<feature type="region of interest" description="Disordered" evidence="6">
    <location>
        <begin position="211"/>
        <end position="251"/>
    </location>
</feature>
<evidence type="ECO:0000259" key="8">
    <source>
        <dbReference type="Pfam" id="PF06271"/>
    </source>
</evidence>
<keyword evidence="4 7" id="KW-1133">Transmembrane helix</keyword>
<comment type="subcellular location">
    <subcellularLocation>
        <location evidence="1">Cell membrane</location>
        <topology evidence="1">Multi-pass membrane protein</topology>
    </subcellularLocation>
</comment>
<feature type="transmembrane region" description="Helical" evidence="7">
    <location>
        <begin position="99"/>
        <end position="116"/>
    </location>
</feature>
<keyword evidence="5 7" id="KW-0472">Membrane</keyword>
<sequence>MSERSIPPQASYSDNSSGSGNRETRQIVTPYAFQVAEELLGQPLASPWRRVLAQGIDLAVVAILSGANSIFLALLLSLTFFKAGSNLAHREERSATRKILRVSGAVLLFLIAWVTIEGYQQTSEWDDKFIEVNGLESSLIKGAFILGWNQCDGKTDCMSEVAGSFGESLGESGVGQEKAMEFFTELLEQQTLTAEQSMQLSAVFNSAYQSVQTPGSDPAGTEEPAQTDTPLSSAQTASPTGAEPAPQPDSVENSHSVIAWIKGILGDLGLGFGWAALYYSVCTAWWRGYTPGKRLMGIKVLKLDGTTMTLWESFGRYGGYGAGLATGLLGFLQILWDPNRQGIQDKIAETLVLRHTEQLSAITRQTQSQAGVEGEGI</sequence>
<accession>A0A3D8MAF8</accession>
<dbReference type="Proteomes" id="UP000256561">
    <property type="component" value="Unassembled WGS sequence"/>
</dbReference>
<dbReference type="OrthoDB" id="9787732at2"/>
<feature type="domain" description="RDD" evidence="8">
    <location>
        <begin position="257"/>
        <end position="349"/>
    </location>
</feature>
<dbReference type="PANTHER" id="PTHR36115">
    <property type="entry name" value="PROLINE-RICH ANTIGEN HOMOLOG-RELATED"/>
    <property type="match status" value="1"/>
</dbReference>
<dbReference type="AlphaFoldDB" id="A0A3D8MAF8"/>
<dbReference type="GO" id="GO:0005886">
    <property type="term" value="C:plasma membrane"/>
    <property type="evidence" value="ECO:0007669"/>
    <property type="project" value="UniProtKB-SubCell"/>
</dbReference>
<protein>
    <submittedName>
        <fullName evidence="9">RDD family protein</fullName>
    </submittedName>
</protein>
<keyword evidence="3 7" id="KW-0812">Transmembrane</keyword>
<comment type="caution">
    <text evidence="9">The sequence shown here is derived from an EMBL/GenBank/DDBJ whole genome shotgun (WGS) entry which is preliminary data.</text>
</comment>
<keyword evidence="10" id="KW-1185">Reference proteome</keyword>
<feature type="region of interest" description="Disordered" evidence="6">
    <location>
        <begin position="1"/>
        <end position="23"/>
    </location>
</feature>
<evidence type="ECO:0000256" key="7">
    <source>
        <dbReference type="SAM" id="Phobius"/>
    </source>
</evidence>
<dbReference type="Pfam" id="PF06271">
    <property type="entry name" value="RDD"/>
    <property type="match status" value="1"/>
</dbReference>
<keyword evidence="2" id="KW-1003">Cell membrane</keyword>
<evidence type="ECO:0000256" key="5">
    <source>
        <dbReference type="ARBA" id="ARBA00023136"/>
    </source>
</evidence>
<dbReference type="PANTHER" id="PTHR36115:SF6">
    <property type="entry name" value="PROLINE-RICH ANTIGEN HOMOLOG"/>
    <property type="match status" value="1"/>
</dbReference>
<evidence type="ECO:0000256" key="4">
    <source>
        <dbReference type="ARBA" id="ARBA00022989"/>
    </source>
</evidence>
<dbReference type="InterPro" id="IPR010432">
    <property type="entry name" value="RDD"/>
</dbReference>
<evidence type="ECO:0000256" key="1">
    <source>
        <dbReference type="ARBA" id="ARBA00004651"/>
    </source>
</evidence>
<feature type="compositionally biased region" description="Polar residues" evidence="6">
    <location>
        <begin position="224"/>
        <end position="239"/>
    </location>
</feature>
<reference evidence="10" key="1">
    <citation type="submission" date="2018-08" db="EMBL/GenBank/DDBJ databases">
        <authorList>
            <person name="Zhang J."/>
            <person name="Du Z.-J."/>
        </authorList>
    </citation>
    <scope>NUCLEOTIDE SEQUENCE [LARGE SCALE GENOMIC DNA]</scope>
    <source>
        <strain evidence="10">KCTC 52655</strain>
    </source>
</reference>
<evidence type="ECO:0000256" key="2">
    <source>
        <dbReference type="ARBA" id="ARBA00022475"/>
    </source>
</evidence>
<evidence type="ECO:0000313" key="9">
    <source>
        <dbReference type="EMBL" id="RDV27344.1"/>
    </source>
</evidence>
<dbReference type="RefSeq" id="WP_115592246.1">
    <property type="nucleotide sequence ID" value="NZ_QRHA01000003.1"/>
</dbReference>
<evidence type="ECO:0000256" key="3">
    <source>
        <dbReference type="ARBA" id="ARBA00022692"/>
    </source>
</evidence>
<proteinExistence type="predicted"/>
<gene>
    <name evidence="9" type="ORF">DXV75_04705</name>
</gene>
<feature type="transmembrane region" description="Helical" evidence="7">
    <location>
        <begin position="58"/>
        <end position="78"/>
    </location>
</feature>
<dbReference type="InterPro" id="IPR051791">
    <property type="entry name" value="Pra-immunoreactive"/>
</dbReference>
<evidence type="ECO:0000256" key="6">
    <source>
        <dbReference type="SAM" id="MobiDB-lite"/>
    </source>
</evidence>
<feature type="compositionally biased region" description="Polar residues" evidence="6">
    <location>
        <begin position="8"/>
        <end position="21"/>
    </location>
</feature>
<dbReference type="EMBL" id="QRHA01000003">
    <property type="protein sequence ID" value="RDV27344.1"/>
    <property type="molecule type" value="Genomic_DNA"/>
</dbReference>
<evidence type="ECO:0000313" key="10">
    <source>
        <dbReference type="Proteomes" id="UP000256561"/>
    </source>
</evidence>